<keyword evidence="8" id="KW-0833">Ubl conjugation pathway</keyword>
<dbReference type="InterPro" id="IPR001841">
    <property type="entry name" value="Znf_RING"/>
</dbReference>
<dbReference type="PROSITE" id="PS50089">
    <property type="entry name" value="ZF_RING_2"/>
    <property type="match status" value="1"/>
</dbReference>
<evidence type="ECO:0000256" key="7">
    <source>
        <dbReference type="ARBA" id="ARBA00022771"/>
    </source>
</evidence>
<evidence type="ECO:0000259" key="14">
    <source>
        <dbReference type="PROSITE" id="PS50089"/>
    </source>
</evidence>
<evidence type="ECO:0000256" key="13">
    <source>
        <dbReference type="SAM" id="Phobius"/>
    </source>
</evidence>
<dbReference type="Pfam" id="PF00097">
    <property type="entry name" value="zf-C3HC4"/>
    <property type="match status" value="1"/>
</dbReference>
<evidence type="ECO:0000256" key="2">
    <source>
        <dbReference type="ARBA" id="ARBA00004308"/>
    </source>
</evidence>
<keyword evidence="5" id="KW-0808">Transferase</keyword>
<evidence type="ECO:0000256" key="12">
    <source>
        <dbReference type="SAM" id="MobiDB-lite"/>
    </source>
</evidence>
<comment type="pathway">
    <text evidence="3">Protein modification; protein ubiquitination.</text>
</comment>
<evidence type="ECO:0000256" key="9">
    <source>
        <dbReference type="ARBA" id="ARBA00022833"/>
    </source>
</evidence>
<evidence type="ECO:0000256" key="11">
    <source>
        <dbReference type="PROSITE-ProRule" id="PRU00175"/>
    </source>
</evidence>
<evidence type="ECO:0000256" key="3">
    <source>
        <dbReference type="ARBA" id="ARBA00004906"/>
    </source>
</evidence>
<keyword evidence="6" id="KW-0479">Metal-binding</keyword>
<comment type="catalytic activity">
    <reaction evidence="1">
        <text>S-ubiquitinyl-[E2 ubiquitin-conjugating enzyme]-L-cysteine + [acceptor protein]-L-lysine = [E2 ubiquitin-conjugating enzyme]-L-cysteine + N(6)-ubiquitinyl-[acceptor protein]-L-lysine.</text>
        <dbReference type="EC" id="2.3.2.27"/>
    </reaction>
</comment>
<dbReference type="SMART" id="SM00184">
    <property type="entry name" value="RING"/>
    <property type="match status" value="1"/>
</dbReference>
<dbReference type="Proteomes" id="UP000696485">
    <property type="component" value="Unassembled WGS sequence"/>
</dbReference>
<evidence type="ECO:0000256" key="10">
    <source>
        <dbReference type="ARBA" id="ARBA00023136"/>
    </source>
</evidence>
<dbReference type="AlphaFoldDB" id="A0A9P5SDQ6"/>
<dbReference type="GO" id="GO:0006511">
    <property type="term" value="P:ubiquitin-dependent protein catabolic process"/>
    <property type="evidence" value="ECO:0007669"/>
    <property type="project" value="InterPro"/>
</dbReference>
<dbReference type="GO" id="GO:0008270">
    <property type="term" value="F:zinc ion binding"/>
    <property type="evidence" value="ECO:0007669"/>
    <property type="project" value="UniProtKB-KW"/>
</dbReference>
<feature type="domain" description="RING-type" evidence="14">
    <location>
        <begin position="15"/>
        <end position="56"/>
    </location>
</feature>
<evidence type="ECO:0000256" key="8">
    <source>
        <dbReference type="ARBA" id="ARBA00022786"/>
    </source>
</evidence>
<dbReference type="InterPro" id="IPR017907">
    <property type="entry name" value="Znf_RING_CS"/>
</dbReference>
<gene>
    <name evidence="15" type="ORF">BG006_001760</name>
</gene>
<dbReference type="SUPFAM" id="SSF57850">
    <property type="entry name" value="RING/U-box"/>
    <property type="match status" value="1"/>
</dbReference>
<keyword evidence="13" id="KW-1133">Transmembrane helix</keyword>
<evidence type="ECO:0000313" key="15">
    <source>
        <dbReference type="EMBL" id="KAF9323106.1"/>
    </source>
</evidence>
<keyword evidence="10 13" id="KW-0472">Membrane</keyword>
<name>A0A9P5SDQ6_9FUNG</name>
<dbReference type="InterPro" id="IPR045103">
    <property type="entry name" value="RNF5/RNF185-like"/>
</dbReference>
<evidence type="ECO:0000256" key="1">
    <source>
        <dbReference type="ARBA" id="ARBA00000900"/>
    </source>
</evidence>
<dbReference type="InterPro" id="IPR013083">
    <property type="entry name" value="Znf_RING/FYVE/PHD"/>
</dbReference>
<feature type="region of interest" description="Disordered" evidence="12">
    <location>
        <begin position="70"/>
        <end position="98"/>
    </location>
</feature>
<accession>A0A9P5SDQ6</accession>
<comment type="subcellular location">
    <subcellularLocation>
        <location evidence="2">Endomembrane system</location>
    </subcellularLocation>
</comment>
<evidence type="ECO:0000313" key="16">
    <source>
        <dbReference type="Proteomes" id="UP000696485"/>
    </source>
</evidence>
<sequence>MQPEQDSEPGGEFSCNICFDTSMSPVLTLCGHLFCWSCLHQWLEAQHQNPTCPVCKAGCAQDNVIPIYGRGKEQLDPRSTTPKRPAGQRPEPFRNPGQVGFAMAPGQVTFSGTMLPAFMFSPFGVQYGGSYTGTLGGGAAQTPMQAYMSRMFFMLGTMILVGILLY</sequence>
<keyword evidence="13" id="KW-0812">Transmembrane</keyword>
<reference evidence="15" key="1">
    <citation type="journal article" date="2020" name="Fungal Divers.">
        <title>Resolving the Mortierellaceae phylogeny through synthesis of multi-gene phylogenetics and phylogenomics.</title>
        <authorList>
            <person name="Vandepol N."/>
            <person name="Liber J."/>
            <person name="Desiro A."/>
            <person name="Na H."/>
            <person name="Kennedy M."/>
            <person name="Barry K."/>
            <person name="Grigoriev I.V."/>
            <person name="Miller A.N."/>
            <person name="O'Donnell K."/>
            <person name="Stajich J.E."/>
            <person name="Bonito G."/>
        </authorList>
    </citation>
    <scope>NUCLEOTIDE SEQUENCE</scope>
    <source>
        <strain evidence="15">NVP1</strain>
    </source>
</reference>
<keyword evidence="7 11" id="KW-0863">Zinc-finger</keyword>
<dbReference type="EMBL" id="JAAAUY010001361">
    <property type="protein sequence ID" value="KAF9323106.1"/>
    <property type="molecule type" value="Genomic_DNA"/>
</dbReference>
<keyword evidence="16" id="KW-1185">Reference proteome</keyword>
<dbReference type="EC" id="2.3.2.27" evidence="4"/>
<protein>
    <recommendedName>
        <fullName evidence="4">RING-type E3 ubiquitin transferase</fullName>
        <ecNumber evidence="4">2.3.2.27</ecNumber>
    </recommendedName>
</protein>
<keyword evidence="9" id="KW-0862">Zinc</keyword>
<feature type="transmembrane region" description="Helical" evidence="13">
    <location>
        <begin position="147"/>
        <end position="165"/>
    </location>
</feature>
<organism evidence="15 16">
    <name type="scientific">Podila minutissima</name>
    <dbReference type="NCBI Taxonomy" id="64525"/>
    <lineage>
        <taxon>Eukaryota</taxon>
        <taxon>Fungi</taxon>
        <taxon>Fungi incertae sedis</taxon>
        <taxon>Mucoromycota</taxon>
        <taxon>Mortierellomycotina</taxon>
        <taxon>Mortierellomycetes</taxon>
        <taxon>Mortierellales</taxon>
        <taxon>Mortierellaceae</taxon>
        <taxon>Podila</taxon>
    </lineage>
</organism>
<dbReference type="PROSITE" id="PS00518">
    <property type="entry name" value="ZF_RING_1"/>
    <property type="match status" value="1"/>
</dbReference>
<comment type="caution">
    <text evidence="15">The sequence shown here is derived from an EMBL/GenBank/DDBJ whole genome shotgun (WGS) entry which is preliminary data.</text>
</comment>
<dbReference type="GO" id="GO:0061630">
    <property type="term" value="F:ubiquitin protein ligase activity"/>
    <property type="evidence" value="ECO:0007669"/>
    <property type="project" value="UniProtKB-EC"/>
</dbReference>
<dbReference type="Gene3D" id="3.30.40.10">
    <property type="entry name" value="Zinc/RING finger domain, C3HC4 (zinc finger)"/>
    <property type="match status" value="1"/>
</dbReference>
<dbReference type="PANTHER" id="PTHR12313">
    <property type="entry name" value="E3 UBIQUITIN-PROTEIN LIGASE RNF5-RELATED"/>
    <property type="match status" value="1"/>
</dbReference>
<dbReference type="InterPro" id="IPR018957">
    <property type="entry name" value="Znf_C3HC4_RING-type"/>
</dbReference>
<proteinExistence type="predicted"/>
<evidence type="ECO:0000256" key="6">
    <source>
        <dbReference type="ARBA" id="ARBA00022723"/>
    </source>
</evidence>
<evidence type="ECO:0000256" key="5">
    <source>
        <dbReference type="ARBA" id="ARBA00022679"/>
    </source>
</evidence>
<dbReference type="GO" id="GO:0005783">
    <property type="term" value="C:endoplasmic reticulum"/>
    <property type="evidence" value="ECO:0007669"/>
    <property type="project" value="InterPro"/>
</dbReference>
<evidence type="ECO:0000256" key="4">
    <source>
        <dbReference type="ARBA" id="ARBA00012483"/>
    </source>
</evidence>